<keyword evidence="3" id="KW-1185">Reference proteome</keyword>
<keyword evidence="1" id="KW-0472">Membrane</keyword>
<evidence type="ECO:0008006" key="4">
    <source>
        <dbReference type="Google" id="ProtNLM"/>
    </source>
</evidence>
<keyword evidence="1" id="KW-0812">Transmembrane</keyword>
<evidence type="ECO:0000313" key="3">
    <source>
        <dbReference type="Proteomes" id="UP000247980"/>
    </source>
</evidence>
<name>A0A2V5IU07_9MICC</name>
<evidence type="ECO:0000256" key="1">
    <source>
        <dbReference type="SAM" id="Phobius"/>
    </source>
</evidence>
<dbReference type="OrthoDB" id="5120144at2"/>
<comment type="caution">
    <text evidence="2">The sequence shown here is derived from an EMBL/GenBank/DDBJ whole genome shotgun (WGS) entry which is preliminary data.</text>
</comment>
<protein>
    <recommendedName>
        <fullName evidence="4">DUF2746 domain-containing protein</fullName>
    </recommendedName>
</protein>
<reference evidence="2 3" key="1">
    <citation type="submission" date="2018-05" db="EMBL/GenBank/DDBJ databases">
        <title>Genetic diversity of glacier-inhabiting Cryobacterium bacteria in China and description of Cryobacterium mengkeensis sp. nov. and Arthrobacter glacialis sp. nov.</title>
        <authorList>
            <person name="Liu Q."/>
            <person name="Xin Y.-H."/>
        </authorList>
    </citation>
    <scope>NUCLEOTIDE SEQUENCE [LARGE SCALE GENOMIC DNA]</scope>
    <source>
        <strain evidence="2 3">B7</strain>
    </source>
</reference>
<proteinExistence type="predicted"/>
<evidence type="ECO:0000313" key="2">
    <source>
        <dbReference type="EMBL" id="PYI37684.1"/>
    </source>
</evidence>
<feature type="transmembrane region" description="Helical" evidence="1">
    <location>
        <begin position="12"/>
        <end position="30"/>
    </location>
</feature>
<organism evidence="2 3">
    <name type="scientific">Arthrobacter psychrolactophilus</name>
    <dbReference type="NCBI Taxonomy" id="92442"/>
    <lineage>
        <taxon>Bacteria</taxon>
        <taxon>Bacillati</taxon>
        <taxon>Actinomycetota</taxon>
        <taxon>Actinomycetes</taxon>
        <taxon>Micrococcales</taxon>
        <taxon>Micrococcaceae</taxon>
        <taxon>Arthrobacter</taxon>
    </lineage>
</organism>
<dbReference type="EMBL" id="QJVC01000018">
    <property type="protein sequence ID" value="PYI37684.1"/>
    <property type="molecule type" value="Genomic_DNA"/>
</dbReference>
<dbReference type="Proteomes" id="UP000247980">
    <property type="component" value="Unassembled WGS sequence"/>
</dbReference>
<gene>
    <name evidence="2" type="ORF">CVS30_14260</name>
</gene>
<sequence length="83" mass="9081">MIMGIEFVPWWAWIAIIGIIGGITYQIVVAQANAKTRQTELGGADELREVVKANTAVSTELLSKLESLDKRLAAVEKTLNDIP</sequence>
<accession>A0A2V5IU07</accession>
<keyword evidence="1" id="KW-1133">Transmembrane helix</keyword>
<dbReference type="AlphaFoldDB" id="A0A2V5IU07"/>